<proteinExistence type="predicted"/>
<keyword evidence="1" id="KW-1133">Transmembrane helix</keyword>
<evidence type="ECO:0000313" key="3">
    <source>
        <dbReference type="Proteomes" id="UP001230188"/>
    </source>
</evidence>
<dbReference type="Proteomes" id="UP001230188">
    <property type="component" value="Unassembled WGS sequence"/>
</dbReference>
<comment type="caution">
    <text evidence="2">The sequence shown here is derived from an EMBL/GenBank/DDBJ whole genome shotgun (WGS) entry which is preliminary data.</text>
</comment>
<keyword evidence="1" id="KW-0812">Transmembrane</keyword>
<evidence type="ECO:0000256" key="1">
    <source>
        <dbReference type="SAM" id="Phobius"/>
    </source>
</evidence>
<feature type="transmembrane region" description="Helical" evidence="1">
    <location>
        <begin position="164"/>
        <end position="184"/>
    </location>
</feature>
<feature type="transmembrane region" description="Helical" evidence="1">
    <location>
        <begin position="134"/>
        <end position="152"/>
    </location>
</feature>
<evidence type="ECO:0000313" key="2">
    <source>
        <dbReference type="EMBL" id="KAJ8610174.1"/>
    </source>
</evidence>
<protein>
    <submittedName>
        <fullName evidence="2">Uncharacterized protein</fullName>
    </submittedName>
</protein>
<dbReference type="AlphaFoldDB" id="A0AAD7UM42"/>
<name>A0AAD7UM42_9STRA</name>
<keyword evidence="3" id="KW-1185">Reference proteome</keyword>
<accession>A0AAD7UM42</accession>
<feature type="transmembrane region" description="Helical" evidence="1">
    <location>
        <begin position="100"/>
        <end position="122"/>
    </location>
</feature>
<reference evidence="2" key="1">
    <citation type="submission" date="2023-01" db="EMBL/GenBank/DDBJ databases">
        <title>Metagenome sequencing of chrysophaentin producing Chrysophaeum taylorii.</title>
        <authorList>
            <person name="Davison J."/>
            <person name="Bewley C."/>
        </authorList>
    </citation>
    <scope>NUCLEOTIDE SEQUENCE</scope>
    <source>
        <strain evidence="2">NIES-1699</strain>
    </source>
</reference>
<organism evidence="2 3">
    <name type="scientific">Chrysophaeum taylorii</name>
    <dbReference type="NCBI Taxonomy" id="2483200"/>
    <lineage>
        <taxon>Eukaryota</taxon>
        <taxon>Sar</taxon>
        <taxon>Stramenopiles</taxon>
        <taxon>Ochrophyta</taxon>
        <taxon>Pelagophyceae</taxon>
        <taxon>Pelagomonadales</taxon>
        <taxon>Pelagomonadaceae</taxon>
        <taxon>Chrysophaeum</taxon>
    </lineage>
</organism>
<dbReference type="EMBL" id="JAQMWT010000115">
    <property type="protein sequence ID" value="KAJ8610174.1"/>
    <property type="molecule type" value="Genomic_DNA"/>
</dbReference>
<keyword evidence="1" id="KW-0472">Membrane</keyword>
<gene>
    <name evidence="2" type="ORF">CTAYLR_008731</name>
</gene>
<sequence length="210" mass="22933">MEIGDDMAGAAGYYSDLLNRVDTTITESRSAYGGEHAEEETPSTSTTWFLADRTIRFHTYVLWGPDDQPLPREIRSWLAGLFVCASCAVSLEMSRDDMPWVLQWLLTTIIVHCLAVAARLAVQRVDHVDARRASLGASVAASVVWIAVRLGTSTTAQLRDGFRVFVAVVTLGFVLAEAAARVVVSRCDPDVLRARRDGGASDDDLQYAAL</sequence>